<dbReference type="Pfam" id="PF09177">
    <property type="entry name" value="STX6_10_61_N"/>
    <property type="match status" value="1"/>
</dbReference>
<keyword evidence="11" id="KW-1185">Reference proteome</keyword>
<keyword evidence="6" id="KW-0333">Golgi apparatus</keyword>
<keyword evidence="2" id="KW-0813">Transport</keyword>
<evidence type="ECO:0000256" key="6">
    <source>
        <dbReference type="ARBA" id="ARBA00023034"/>
    </source>
</evidence>
<protein>
    <recommendedName>
        <fullName evidence="9">Syntaxin 6/10/61 N-terminal domain-containing protein</fullName>
    </recommendedName>
</protein>
<dbReference type="GO" id="GO:0048193">
    <property type="term" value="P:Golgi vesicle transport"/>
    <property type="evidence" value="ECO:0007669"/>
    <property type="project" value="InterPro"/>
</dbReference>
<comment type="similarity">
    <text evidence="1">Belongs to the syntaxin family.</text>
</comment>
<evidence type="ECO:0000256" key="4">
    <source>
        <dbReference type="ARBA" id="ARBA00022927"/>
    </source>
</evidence>
<evidence type="ECO:0000256" key="7">
    <source>
        <dbReference type="ARBA" id="ARBA00023136"/>
    </source>
</evidence>
<evidence type="ECO:0000313" key="11">
    <source>
        <dbReference type="Proteomes" id="UP000317650"/>
    </source>
</evidence>
<evidence type="ECO:0000256" key="5">
    <source>
        <dbReference type="ARBA" id="ARBA00022989"/>
    </source>
</evidence>
<dbReference type="Gene3D" id="1.20.58.90">
    <property type="match status" value="1"/>
</dbReference>
<name>A0A4S8I900_MUSBA</name>
<dbReference type="InterPro" id="IPR015260">
    <property type="entry name" value="Syntaxin-6/10/61_N"/>
</dbReference>
<dbReference type="AlphaFoldDB" id="A0A4S8I900"/>
<dbReference type="GO" id="GO:0016020">
    <property type="term" value="C:membrane"/>
    <property type="evidence" value="ECO:0007669"/>
    <property type="project" value="InterPro"/>
</dbReference>
<comment type="subcellular location">
    <subcellularLocation>
        <location evidence="8">Golgi apparatus</location>
        <location evidence="8">trans-Golgi network membrane</location>
        <topology evidence="8">Single-pass type IV membrane protein</topology>
    </subcellularLocation>
</comment>
<dbReference type="Proteomes" id="UP000317650">
    <property type="component" value="Chromosome 2"/>
</dbReference>
<evidence type="ECO:0000256" key="2">
    <source>
        <dbReference type="ARBA" id="ARBA00022448"/>
    </source>
</evidence>
<dbReference type="FunFam" id="1.20.58.90:FF:000004">
    <property type="entry name" value="Syntaxin 10"/>
    <property type="match status" value="1"/>
</dbReference>
<evidence type="ECO:0000256" key="1">
    <source>
        <dbReference type="ARBA" id="ARBA00009063"/>
    </source>
</evidence>
<keyword evidence="5" id="KW-1133">Transmembrane helix</keyword>
<dbReference type="CDD" id="cd21442">
    <property type="entry name" value="SNARE_NTD_STX6-like"/>
    <property type="match status" value="1"/>
</dbReference>
<organism evidence="10 11">
    <name type="scientific">Musa balbisiana</name>
    <name type="common">Banana</name>
    <dbReference type="NCBI Taxonomy" id="52838"/>
    <lineage>
        <taxon>Eukaryota</taxon>
        <taxon>Viridiplantae</taxon>
        <taxon>Streptophyta</taxon>
        <taxon>Embryophyta</taxon>
        <taxon>Tracheophyta</taxon>
        <taxon>Spermatophyta</taxon>
        <taxon>Magnoliopsida</taxon>
        <taxon>Liliopsida</taxon>
        <taxon>Zingiberales</taxon>
        <taxon>Musaceae</taxon>
        <taxon>Musa</taxon>
    </lineage>
</organism>
<keyword evidence="3" id="KW-0812">Transmembrane</keyword>
<feature type="domain" description="Syntaxin 6/10/61 N-terminal" evidence="9">
    <location>
        <begin position="143"/>
        <end position="233"/>
    </location>
</feature>
<keyword evidence="7" id="KW-0472">Membrane</keyword>
<evidence type="ECO:0000259" key="9">
    <source>
        <dbReference type="Pfam" id="PF09177"/>
    </source>
</evidence>
<sequence>MAHNSGLRERDRESQWKTKFEEGRAVRVGATHRVGARRTRTCSRPPTLCRLSRLRGSRGTTERRNRPPLASSFGFFVASWRGGVDSSRGLPLSASLLCSARKKVSPFAPPAFLFGRKALGLVGELAVVLLMAVGGSFDQWQKDAFFSAAEAVQESADIMESTYRMWTRNRRNGFGLEASDELSRELQTALGTAKWQLEEFEKAVRAGHGNYLSQENNTIDRHWQFVAAIRNQILLVEKELNHSLVIEGKRPLRWVQLNDDERDDLAVFLSGVPHKFQRPKHKNVELARSFKDVVTINKGKGCVEEFRAKEPYKSKADEVLAKVVQLNGQSGVLSSPDSGAWKIVIANEDTDKGSTEVRPEIPNHGSSQSGILGNVESTSKLKLFKNNRWKAKNEELLPLRNGLSYYLDSKGISWFAQGGKFKRGVYFVDKNNEAEIARMLADTKIYQSHHLQYSLGLHLLLKVETQSAIQGFGFIG</sequence>
<evidence type="ECO:0000256" key="3">
    <source>
        <dbReference type="ARBA" id="ARBA00022692"/>
    </source>
</evidence>
<proteinExistence type="inferred from homology"/>
<evidence type="ECO:0000313" key="10">
    <source>
        <dbReference type="EMBL" id="THU44381.1"/>
    </source>
</evidence>
<dbReference type="EMBL" id="PYDT01000011">
    <property type="protein sequence ID" value="THU44381.1"/>
    <property type="molecule type" value="Genomic_DNA"/>
</dbReference>
<reference evidence="10 11" key="1">
    <citation type="journal article" date="2019" name="Nat. Plants">
        <title>Genome sequencing of Musa balbisiana reveals subgenome evolution and function divergence in polyploid bananas.</title>
        <authorList>
            <person name="Yao X."/>
        </authorList>
    </citation>
    <scope>NUCLEOTIDE SEQUENCE [LARGE SCALE GENOMIC DNA]</scope>
    <source>
        <strain evidence="11">cv. DH-PKW</strain>
        <tissue evidence="10">Leaves</tissue>
    </source>
</reference>
<comment type="caution">
    <text evidence="10">The sequence shown here is derived from an EMBL/GenBank/DDBJ whole genome shotgun (WGS) entry which is preliminary data.</text>
</comment>
<dbReference type="InterPro" id="IPR010989">
    <property type="entry name" value="SNARE"/>
</dbReference>
<dbReference type="PANTHER" id="PTHR34949">
    <property type="entry name" value="OS05G0443700 PROTEIN"/>
    <property type="match status" value="1"/>
</dbReference>
<gene>
    <name evidence="10" type="ORF">C4D60_Mb02t06800</name>
</gene>
<dbReference type="PANTHER" id="PTHR34949:SF3">
    <property type="entry name" value="OS08G0244100 PROTEIN"/>
    <property type="match status" value="1"/>
</dbReference>
<keyword evidence="4" id="KW-0653">Protein transport</keyword>
<dbReference type="SUPFAM" id="SSF47661">
    <property type="entry name" value="t-snare proteins"/>
    <property type="match status" value="1"/>
</dbReference>
<evidence type="ECO:0000256" key="8">
    <source>
        <dbReference type="ARBA" id="ARBA00037801"/>
    </source>
</evidence>
<dbReference type="GO" id="GO:0015031">
    <property type="term" value="P:protein transport"/>
    <property type="evidence" value="ECO:0007669"/>
    <property type="project" value="UniProtKB-KW"/>
</dbReference>
<dbReference type="GO" id="GO:0005794">
    <property type="term" value="C:Golgi apparatus"/>
    <property type="evidence" value="ECO:0007669"/>
    <property type="project" value="UniProtKB-SubCell"/>
</dbReference>
<accession>A0A4S8I900</accession>